<evidence type="ECO:0000256" key="3">
    <source>
        <dbReference type="ARBA" id="ARBA00012438"/>
    </source>
</evidence>
<evidence type="ECO:0000256" key="6">
    <source>
        <dbReference type="ARBA" id="ARBA00022777"/>
    </source>
</evidence>
<evidence type="ECO:0000256" key="4">
    <source>
        <dbReference type="ARBA" id="ARBA00022553"/>
    </source>
</evidence>
<dbReference type="GO" id="GO:0000155">
    <property type="term" value="F:phosphorelay sensor kinase activity"/>
    <property type="evidence" value="ECO:0007669"/>
    <property type="project" value="InterPro"/>
</dbReference>
<evidence type="ECO:0000313" key="12">
    <source>
        <dbReference type="Proteomes" id="UP000095743"/>
    </source>
</evidence>
<comment type="catalytic activity">
    <reaction evidence="1">
        <text>ATP + protein L-histidine = ADP + protein N-phospho-L-histidine.</text>
        <dbReference type="EC" id="2.7.13.3"/>
    </reaction>
</comment>
<dbReference type="CDD" id="cd06225">
    <property type="entry name" value="HAMP"/>
    <property type="match status" value="1"/>
</dbReference>
<proteinExistence type="predicted"/>
<organism evidence="11 12">
    <name type="scientific">Geosporobacter ferrireducens</name>
    <dbReference type="NCBI Taxonomy" id="1424294"/>
    <lineage>
        <taxon>Bacteria</taxon>
        <taxon>Bacillati</taxon>
        <taxon>Bacillota</taxon>
        <taxon>Clostridia</taxon>
        <taxon>Peptostreptococcales</taxon>
        <taxon>Thermotaleaceae</taxon>
        <taxon>Geosporobacter</taxon>
    </lineage>
</organism>
<dbReference type="CDD" id="cd00082">
    <property type="entry name" value="HisKA"/>
    <property type="match status" value="1"/>
</dbReference>
<dbReference type="InterPro" id="IPR005467">
    <property type="entry name" value="His_kinase_dom"/>
</dbReference>
<dbReference type="Pfam" id="PF00512">
    <property type="entry name" value="HisKA"/>
    <property type="match status" value="1"/>
</dbReference>
<keyword evidence="6 11" id="KW-0418">Kinase</keyword>
<dbReference type="SMART" id="SM00388">
    <property type="entry name" value="HisKA"/>
    <property type="match status" value="1"/>
</dbReference>
<dbReference type="InterPro" id="IPR003661">
    <property type="entry name" value="HisK_dim/P_dom"/>
</dbReference>
<evidence type="ECO:0000256" key="2">
    <source>
        <dbReference type="ARBA" id="ARBA00004370"/>
    </source>
</evidence>
<keyword evidence="4" id="KW-0597">Phosphoprotein</keyword>
<dbReference type="PANTHER" id="PTHR45453">
    <property type="entry name" value="PHOSPHATE REGULON SENSOR PROTEIN PHOR"/>
    <property type="match status" value="1"/>
</dbReference>
<evidence type="ECO:0000313" key="11">
    <source>
        <dbReference type="EMBL" id="AOT71692.1"/>
    </source>
</evidence>
<dbReference type="InterPro" id="IPR036097">
    <property type="entry name" value="HisK_dim/P_sf"/>
</dbReference>
<accession>A0A1D8GLB2</accession>
<feature type="transmembrane region" description="Helical" evidence="8">
    <location>
        <begin position="168"/>
        <end position="187"/>
    </location>
</feature>
<evidence type="ECO:0000256" key="5">
    <source>
        <dbReference type="ARBA" id="ARBA00022679"/>
    </source>
</evidence>
<dbReference type="InterPro" id="IPR050351">
    <property type="entry name" value="BphY/WalK/GraS-like"/>
</dbReference>
<dbReference type="Pfam" id="PF00672">
    <property type="entry name" value="HAMP"/>
    <property type="match status" value="1"/>
</dbReference>
<comment type="subcellular location">
    <subcellularLocation>
        <location evidence="2">Membrane</location>
    </subcellularLocation>
</comment>
<name>A0A1D8GLB2_9FIRM</name>
<dbReference type="SUPFAM" id="SSF55874">
    <property type="entry name" value="ATPase domain of HSP90 chaperone/DNA topoisomerase II/histidine kinase"/>
    <property type="match status" value="1"/>
</dbReference>
<dbReference type="InterPro" id="IPR036890">
    <property type="entry name" value="HATPase_C_sf"/>
</dbReference>
<dbReference type="InterPro" id="IPR004358">
    <property type="entry name" value="Sig_transdc_His_kin-like_C"/>
</dbReference>
<dbReference type="PROSITE" id="PS50109">
    <property type="entry name" value="HIS_KIN"/>
    <property type="match status" value="1"/>
</dbReference>
<dbReference type="GO" id="GO:0004721">
    <property type="term" value="F:phosphoprotein phosphatase activity"/>
    <property type="evidence" value="ECO:0007669"/>
    <property type="project" value="TreeGrafter"/>
</dbReference>
<sequence>MKISIRRRLTFSFLLTVILSIVTAGLISNYMIDGRFNQYLKQTHENKIQKVVKIAEELYDSSEGFEGIDPFEMKRYAVLEDIYIEIQDADGSIAFSSGQGHLVHKKRMGNMMGHMMGRRMMERIGEYIEEKHPLYHNNSKIGTIHIGYYGDWNLSEGDVGFKNTLNRAFGLSVGIALLFGFIISIILSRQMTTPLVKIIKAANEMKNGNLGIRAEVPTSTLEIEQLANSIDYLAETLQQQEMIRKRLTSDMAHEIRTPLTTLQSHIEAMMDGIWDPTTERFKSCHEEVLRLKKMVDSLQDLAKLEQSGQQVNKSTFDLSLLLDRIVESFQVQAQKKNIRMLSHIAPNFTVHMDPDKLKQIMYNLLSNAYKYSDENSSIEVALTHDKNNIILTVRDEGAGIEVKDLPYIFERFYRGDISRSRETGGAGIGLAIVRGLVEAHNGKITVESVKGKGSCFRIYFPIEMLVSKKES</sequence>
<dbReference type="PROSITE" id="PS50885">
    <property type="entry name" value="HAMP"/>
    <property type="match status" value="1"/>
</dbReference>
<dbReference type="InterPro" id="IPR003660">
    <property type="entry name" value="HAMP_dom"/>
</dbReference>
<dbReference type="Gene3D" id="1.10.287.130">
    <property type="match status" value="1"/>
</dbReference>
<gene>
    <name evidence="11" type="ORF">Gferi_20425</name>
</gene>
<dbReference type="EMBL" id="CP017269">
    <property type="protein sequence ID" value="AOT71692.1"/>
    <property type="molecule type" value="Genomic_DNA"/>
</dbReference>
<dbReference type="Pfam" id="PF02518">
    <property type="entry name" value="HATPase_c"/>
    <property type="match status" value="1"/>
</dbReference>
<keyword evidence="5" id="KW-0808">Transferase</keyword>
<evidence type="ECO:0000256" key="1">
    <source>
        <dbReference type="ARBA" id="ARBA00000085"/>
    </source>
</evidence>
<dbReference type="CDD" id="cd00075">
    <property type="entry name" value="HATPase"/>
    <property type="match status" value="1"/>
</dbReference>
<dbReference type="AlphaFoldDB" id="A0A1D8GLB2"/>
<dbReference type="STRING" id="1424294.Gferi_20425"/>
<evidence type="ECO:0000256" key="7">
    <source>
        <dbReference type="ARBA" id="ARBA00023012"/>
    </source>
</evidence>
<dbReference type="GO" id="GO:0016036">
    <property type="term" value="P:cellular response to phosphate starvation"/>
    <property type="evidence" value="ECO:0007669"/>
    <property type="project" value="TreeGrafter"/>
</dbReference>
<keyword evidence="7" id="KW-0902">Two-component regulatory system</keyword>
<dbReference type="Gene3D" id="6.10.340.10">
    <property type="match status" value="1"/>
</dbReference>
<dbReference type="PANTHER" id="PTHR45453:SF1">
    <property type="entry name" value="PHOSPHATE REGULON SENSOR PROTEIN PHOR"/>
    <property type="match status" value="1"/>
</dbReference>
<dbReference type="PRINTS" id="PR00344">
    <property type="entry name" value="BCTRLSENSOR"/>
</dbReference>
<keyword evidence="12" id="KW-1185">Reference proteome</keyword>
<dbReference type="SUPFAM" id="SSF158472">
    <property type="entry name" value="HAMP domain-like"/>
    <property type="match status" value="1"/>
</dbReference>
<dbReference type="Gene3D" id="3.30.565.10">
    <property type="entry name" value="Histidine kinase-like ATPase, C-terminal domain"/>
    <property type="match status" value="1"/>
</dbReference>
<dbReference type="InterPro" id="IPR003594">
    <property type="entry name" value="HATPase_dom"/>
</dbReference>
<protein>
    <recommendedName>
        <fullName evidence="3">histidine kinase</fullName>
        <ecNumber evidence="3">2.7.13.3</ecNumber>
    </recommendedName>
</protein>
<keyword evidence="8" id="KW-0472">Membrane</keyword>
<feature type="domain" description="Histidine kinase" evidence="9">
    <location>
        <begin position="250"/>
        <end position="464"/>
    </location>
</feature>
<dbReference type="SUPFAM" id="SSF47384">
    <property type="entry name" value="Homodimeric domain of signal transducing histidine kinase"/>
    <property type="match status" value="1"/>
</dbReference>
<dbReference type="RefSeq" id="WP_069979799.1">
    <property type="nucleotide sequence ID" value="NZ_CP017269.1"/>
</dbReference>
<keyword evidence="8" id="KW-1133">Transmembrane helix</keyword>
<dbReference type="Proteomes" id="UP000095743">
    <property type="component" value="Chromosome"/>
</dbReference>
<dbReference type="OrthoDB" id="9813151at2"/>
<dbReference type="SMART" id="SM00304">
    <property type="entry name" value="HAMP"/>
    <property type="match status" value="1"/>
</dbReference>
<dbReference type="SMART" id="SM00387">
    <property type="entry name" value="HATPase_c"/>
    <property type="match status" value="1"/>
</dbReference>
<dbReference type="EC" id="2.7.13.3" evidence="3"/>
<evidence type="ECO:0000259" key="10">
    <source>
        <dbReference type="PROSITE" id="PS50885"/>
    </source>
</evidence>
<dbReference type="KEGG" id="gfe:Gferi_20425"/>
<keyword evidence="8" id="KW-0812">Transmembrane</keyword>
<evidence type="ECO:0000256" key="8">
    <source>
        <dbReference type="SAM" id="Phobius"/>
    </source>
</evidence>
<dbReference type="GO" id="GO:0005886">
    <property type="term" value="C:plasma membrane"/>
    <property type="evidence" value="ECO:0007669"/>
    <property type="project" value="TreeGrafter"/>
</dbReference>
<feature type="domain" description="HAMP" evidence="10">
    <location>
        <begin position="189"/>
        <end position="242"/>
    </location>
</feature>
<reference evidence="11 12" key="1">
    <citation type="submission" date="2016-09" db="EMBL/GenBank/DDBJ databases">
        <title>Genomic analysis reveals versatility of anaerobic energy metabolism of Geosporobacter ferrireducens IRF9 of phylum Firmicutes.</title>
        <authorList>
            <person name="Kim S.-J."/>
        </authorList>
    </citation>
    <scope>NUCLEOTIDE SEQUENCE [LARGE SCALE GENOMIC DNA]</scope>
    <source>
        <strain evidence="11 12">IRF9</strain>
    </source>
</reference>
<dbReference type="FunFam" id="3.30.565.10:FF:000006">
    <property type="entry name" value="Sensor histidine kinase WalK"/>
    <property type="match status" value="1"/>
</dbReference>
<evidence type="ECO:0000259" key="9">
    <source>
        <dbReference type="PROSITE" id="PS50109"/>
    </source>
</evidence>